<sequence>MLTDADYCMFKYFSPATIWTSSGGHTMMEPNTPALDGTVVGIEEFVDKGDGRLVVRGCIKTKPADFVVREISAGGEVVTFSDERERLPTESERDAILKKIEAQQKEKKERLVFDEPADGWRAALMEAVGAKGFEDVENVANEQAEECVLASPTEFRDRVYLQVCIQNCFPGLDCKNQRTTASDDQHEEQQMQVLLDPVYKKCRDGGMTLENCERLLTFLRKGASDPAASKGIELEHEDTKEVRTGLHRLIAKSSSSFKTKTETRNGVQRLVVHFMPKTNKKRKRSHPQGYLRFVLQKTNEEHFTCLDKLARQLRRPLSAFSYAGTKDKTAITYQHVVVAGVAPDQLLRVNSGAATGIRVGDLKYIETPMSLGGANGNRFSIMLRGLFPETECSAEALRSSLESALDRIKRHGFANYFGFQRVGFPSRTVRAHHIGEKIIAGKWEGALRLMLTVQDGDSDDAVKAKQLYLESGDAEAALKFMPHGMSVERQLLQGLKRYGSDAFEQVVQSMPFSRRVMYMHAYQSYLFNRMASYRLRQYGTKVVEGDLIQCDGQSNKAVKAVTAAEAVKLNNDREDALSLVLLPLPGRNVMLPSNSTKDACIKVPKCCQMMEQGGTKVPLCESGPVKGAYRTLVAYPRALEWSWQEEQDNSLSLQLSFSLDSGCFATMCLREVLHSDM</sequence>
<evidence type="ECO:0000313" key="2">
    <source>
        <dbReference type="EMBL" id="KAG7393897.1"/>
    </source>
</evidence>
<name>A0A8T1WIZ8_9STRA</name>
<dbReference type="GO" id="GO:0001522">
    <property type="term" value="P:pseudouridine synthesis"/>
    <property type="evidence" value="ECO:0007669"/>
    <property type="project" value="InterPro"/>
</dbReference>
<dbReference type="PIRSF" id="PIRSF037016">
    <property type="entry name" value="Pseudouridin_synth_euk_prd"/>
    <property type="match status" value="1"/>
</dbReference>
<keyword evidence="3" id="KW-1185">Reference proteome</keyword>
<proteinExistence type="predicted"/>
<dbReference type="Pfam" id="PF01142">
    <property type="entry name" value="TruD"/>
    <property type="match status" value="1"/>
</dbReference>
<dbReference type="GO" id="GO:0003723">
    <property type="term" value="F:RNA binding"/>
    <property type="evidence" value="ECO:0007669"/>
    <property type="project" value="InterPro"/>
</dbReference>
<comment type="caution">
    <text evidence="2">The sequence shown here is derived from an EMBL/GenBank/DDBJ whole genome shotgun (WGS) entry which is preliminary data.</text>
</comment>
<dbReference type="EMBL" id="JAGDFM010000001">
    <property type="protein sequence ID" value="KAG7393897.1"/>
    <property type="molecule type" value="Genomic_DNA"/>
</dbReference>
<dbReference type="AlphaFoldDB" id="A0A8T1WIZ8"/>
<dbReference type="InterPro" id="IPR011760">
    <property type="entry name" value="PsdUridine_synth_TruD_insert"/>
</dbReference>
<dbReference type="GO" id="GO:0005634">
    <property type="term" value="C:nucleus"/>
    <property type="evidence" value="ECO:0007669"/>
    <property type="project" value="TreeGrafter"/>
</dbReference>
<evidence type="ECO:0000313" key="3">
    <source>
        <dbReference type="Proteomes" id="UP000694044"/>
    </source>
</evidence>
<reference evidence="2" key="1">
    <citation type="submission" date="2021-02" db="EMBL/GenBank/DDBJ databases">
        <authorList>
            <person name="Palmer J.M."/>
        </authorList>
    </citation>
    <scope>NUCLEOTIDE SEQUENCE</scope>
    <source>
        <strain evidence="2">SCRP734</strain>
    </source>
</reference>
<dbReference type="Proteomes" id="UP000694044">
    <property type="component" value="Unassembled WGS sequence"/>
</dbReference>
<dbReference type="OrthoDB" id="447290at2759"/>
<dbReference type="PANTHER" id="PTHR13326:SF21">
    <property type="entry name" value="PSEUDOURIDYLATE SYNTHASE PUS7L"/>
    <property type="match status" value="1"/>
</dbReference>
<gene>
    <name evidence="2" type="ORF">PHYPSEUDO_000074</name>
</gene>
<organism evidence="2 3">
    <name type="scientific">Phytophthora pseudosyringae</name>
    <dbReference type="NCBI Taxonomy" id="221518"/>
    <lineage>
        <taxon>Eukaryota</taxon>
        <taxon>Sar</taxon>
        <taxon>Stramenopiles</taxon>
        <taxon>Oomycota</taxon>
        <taxon>Peronosporomycetes</taxon>
        <taxon>Peronosporales</taxon>
        <taxon>Peronosporaceae</taxon>
        <taxon>Phytophthora</taxon>
    </lineage>
</organism>
<dbReference type="PANTHER" id="PTHR13326">
    <property type="entry name" value="TRNA PSEUDOURIDINE SYNTHASE D"/>
    <property type="match status" value="1"/>
</dbReference>
<dbReference type="PROSITE" id="PS50984">
    <property type="entry name" value="TRUD"/>
    <property type="match status" value="1"/>
</dbReference>
<dbReference type="GO" id="GO:0009982">
    <property type="term" value="F:pseudouridine synthase activity"/>
    <property type="evidence" value="ECO:0007669"/>
    <property type="project" value="InterPro"/>
</dbReference>
<dbReference type="NCBIfam" id="TIGR00094">
    <property type="entry name" value="tRNA_TruD_broad"/>
    <property type="match status" value="1"/>
</dbReference>
<accession>A0A8T1WIZ8</accession>
<evidence type="ECO:0000259" key="1">
    <source>
        <dbReference type="PROSITE" id="PS50984"/>
    </source>
</evidence>
<protein>
    <recommendedName>
        <fullName evidence="1">TRUD domain-containing protein</fullName>
    </recommendedName>
</protein>
<dbReference type="CDD" id="cd02576">
    <property type="entry name" value="PseudoU_synth_ScPUS7"/>
    <property type="match status" value="1"/>
</dbReference>
<dbReference type="InterPro" id="IPR001656">
    <property type="entry name" value="PsdUridine_synth_TruD"/>
</dbReference>
<feature type="domain" description="TRUD" evidence="1">
    <location>
        <begin position="412"/>
        <end position="635"/>
    </location>
</feature>